<organism evidence="1 2">
    <name type="scientific">Pseudoalteromonas citrea</name>
    <dbReference type="NCBI Taxonomy" id="43655"/>
    <lineage>
        <taxon>Bacteria</taxon>
        <taxon>Pseudomonadati</taxon>
        <taxon>Pseudomonadota</taxon>
        <taxon>Gammaproteobacteria</taxon>
        <taxon>Alteromonadales</taxon>
        <taxon>Pseudoalteromonadaceae</taxon>
        <taxon>Pseudoalteromonas</taxon>
    </lineage>
</organism>
<dbReference type="Proteomes" id="UP000016487">
    <property type="component" value="Unassembled WGS sequence"/>
</dbReference>
<accession>A0AAD4AIJ1</accession>
<dbReference type="RefSeq" id="WP_010367550.1">
    <property type="nucleotide sequence ID" value="NZ_AHBZ03000016.1"/>
</dbReference>
<evidence type="ECO:0000313" key="2">
    <source>
        <dbReference type="Proteomes" id="UP000016487"/>
    </source>
</evidence>
<comment type="caution">
    <text evidence="1">The sequence shown here is derived from an EMBL/GenBank/DDBJ whole genome shotgun (WGS) entry which is preliminary data.</text>
</comment>
<evidence type="ECO:0000313" key="1">
    <source>
        <dbReference type="EMBL" id="KAF7771399.1"/>
    </source>
</evidence>
<dbReference type="AlphaFoldDB" id="A0AAD4AIJ1"/>
<proteinExistence type="predicted"/>
<name>A0AAD4AIJ1_9GAMM</name>
<dbReference type="EMBL" id="AHBZ03000016">
    <property type="protein sequence ID" value="KAF7771399.1"/>
    <property type="molecule type" value="Genomic_DNA"/>
</dbReference>
<protein>
    <submittedName>
        <fullName evidence="1">Uncharacterized protein</fullName>
    </submittedName>
</protein>
<gene>
    <name evidence="1" type="ORF">PCIT_a3968</name>
</gene>
<reference evidence="1" key="2">
    <citation type="submission" date="2015-03" db="EMBL/GenBank/DDBJ databases">
        <title>Genome sequence of Pseudoalteromonas citrea.</title>
        <authorList>
            <person name="Xie B.-B."/>
            <person name="Rong J.-C."/>
            <person name="Qin Q.-L."/>
            <person name="Zhang Y.-Z."/>
        </authorList>
    </citation>
    <scope>NUCLEOTIDE SEQUENCE</scope>
    <source>
        <strain evidence="1">DSM 8771</strain>
    </source>
</reference>
<reference evidence="1" key="1">
    <citation type="journal article" date="2012" name="J. Bacteriol.">
        <title>Genome sequences of type strains of seven species of the marine bacterium Pseudoalteromonas.</title>
        <authorList>
            <person name="Xie B.B."/>
            <person name="Shu Y.L."/>
            <person name="Qin Q.L."/>
            <person name="Rong J.C."/>
            <person name="Zhang X.Y."/>
            <person name="Chen X.L."/>
            <person name="Shi M."/>
            <person name="He H.L."/>
            <person name="Zhou B.C."/>
            <person name="Zhang Y.Z."/>
        </authorList>
    </citation>
    <scope>NUCLEOTIDE SEQUENCE</scope>
    <source>
        <strain evidence="1">DSM 8771</strain>
    </source>
</reference>
<sequence length="61" mass="6568">MKKSILALLGATVLNDTALANSVFCYVDTRAYDNYSQGECFGGDSLDYVRDGGPLSDKAEQ</sequence>